<feature type="non-terminal residue" evidence="2">
    <location>
        <position position="131"/>
    </location>
</feature>
<name>A0AAW0XKF2_CHEQU</name>
<feature type="region of interest" description="Disordered" evidence="1">
    <location>
        <begin position="1"/>
        <end position="25"/>
    </location>
</feature>
<dbReference type="EMBL" id="JARKIK010000020">
    <property type="protein sequence ID" value="KAK8745018.1"/>
    <property type="molecule type" value="Genomic_DNA"/>
</dbReference>
<evidence type="ECO:0000256" key="1">
    <source>
        <dbReference type="SAM" id="MobiDB-lite"/>
    </source>
</evidence>
<evidence type="ECO:0000313" key="2">
    <source>
        <dbReference type="EMBL" id="KAK8745018.1"/>
    </source>
</evidence>
<protein>
    <submittedName>
        <fullName evidence="2">Uncharacterized protein</fullName>
    </submittedName>
</protein>
<gene>
    <name evidence="2" type="ORF">OTU49_000402</name>
</gene>
<accession>A0AAW0XKF2</accession>
<feature type="non-terminal residue" evidence="2">
    <location>
        <position position="1"/>
    </location>
</feature>
<evidence type="ECO:0000313" key="3">
    <source>
        <dbReference type="Proteomes" id="UP001445076"/>
    </source>
</evidence>
<reference evidence="2 3" key="1">
    <citation type="journal article" date="2024" name="BMC Genomics">
        <title>Genome assembly of redclaw crayfish (Cherax quadricarinatus) provides insights into its immune adaptation and hypoxia tolerance.</title>
        <authorList>
            <person name="Liu Z."/>
            <person name="Zheng J."/>
            <person name="Li H."/>
            <person name="Fang K."/>
            <person name="Wang S."/>
            <person name="He J."/>
            <person name="Zhou D."/>
            <person name="Weng S."/>
            <person name="Chi M."/>
            <person name="Gu Z."/>
            <person name="He J."/>
            <person name="Li F."/>
            <person name="Wang M."/>
        </authorList>
    </citation>
    <scope>NUCLEOTIDE SEQUENCE [LARGE SCALE GENOMIC DNA]</scope>
    <source>
        <strain evidence="2">ZL_2023a</strain>
    </source>
</reference>
<keyword evidence="3" id="KW-1185">Reference proteome</keyword>
<sequence>KRQPPSGSGHRPDGEASRRNLADDVIEDLPRLKSWSDEVDRAMPVESSCVTLPGTVNHDVVEYGGRESPQAREDADMDANIVSTLSDLLASQEYDSVPCVPALECSDEERSQLKDVDQLINVSEVEGPRVH</sequence>
<feature type="compositionally biased region" description="Basic and acidic residues" evidence="1">
    <location>
        <begin position="10"/>
        <end position="25"/>
    </location>
</feature>
<dbReference type="AlphaFoldDB" id="A0AAW0XKF2"/>
<dbReference type="Proteomes" id="UP001445076">
    <property type="component" value="Unassembled WGS sequence"/>
</dbReference>
<comment type="caution">
    <text evidence="2">The sequence shown here is derived from an EMBL/GenBank/DDBJ whole genome shotgun (WGS) entry which is preliminary data.</text>
</comment>
<proteinExistence type="predicted"/>
<organism evidence="2 3">
    <name type="scientific">Cherax quadricarinatus</name>
    <name type="common">Australian red claw crayfish</name>
    <dbReference type="NCBI Taxonomy" id="27406"/>
    <lineage>
        <taxon>Eukaryota</taxon>
        <taxon>Metazoa</taxon>
        <taxon>Ecdysozoa</taxon>
        <taxon>Arthropoda</taxon>
        <taxon>Crustacea</taxon>
        <taxon>Multicrustacea</taxon>
        <taxon>Malacostraca</taxon>
        <taxon>Eumalacostraca</taxon>
        <taxon>Eucarida</taxon>
        <taxon>Decapoda</taxon>
        <taxon>Pleocyemata</taxon>
        <taxon>Astacidea</taxon>
        <taxon>Parastacoidea</taxon>
        <taxon>Parastacidae</taxon>
        <taxon>Cherax</taxon>
    </lineage>
</organism>